<evidence type="ECO:0000256" key="6">
    <source>
        <dbReference type="ARBA" id="ARBA00023014"/>
    </source>
</evidence>
<keyword evidence="10" id="KW-1185">Reference proteome</keyword>
<dbReference type="FunCoup" id="A0A0J6WZS2">
    <property type="interactions" value="249"/>
</dbReference>
<dbReference type="OrthoDB" id="9803707at2"/>
<keyword evidence="3" id="KW-0479">Metal-binding</keyword>
<dbReference type="InterPro" id="IPR051329">
    <property type="entry name" value="NIR_SIR_4Fe-4S"/>
</dbReference>
<evidence type="ECO:0008006" key="11">
    <source>
        <dbReference type="Google" id="ProtNLM"/>
    </source>
</evidence>
<dbReference type="InParanoid" id="A0A0J6WZS2"/>
<dbReference type="PANTHER" id="PTHR32439">
    <property type="entry name" value="FERREDOXIN--NITRITE REDUCTASE, CHLOROPLASTIC"/>
    <property type="match status" value="1"/>
</dbReference>
<dbReference type="Gene3D" id="3.30.413.10">
    <property type="entry name" value="Sulfite Reductase Hemoprotein, domain 1"/>
    <property type="match status" value="2"/>
</dbReference>
<sequence>MTAISEKTKESFIDSYPEFEKACHAFFRQELAPNIYKGISGKFGSYAERGAKSGMIRLRFPGGRITRDQIHYLSTAMQQHDLQYVHFTTGQTIQFHHLSGETILTMYKECFDHGIYCIGGGGDNPRNVTASPLRGIDPKEYFDISPYVNAASDYALTLIPQLHLPRKYKIGFSNGTDNEGHATFKDLGFLAKENGLFDVYAAGGLGAGNPRLGLKVGENVEPKDILYYVDAFGQIFMAYGDYEHRAKARSRFMPTHLGDKEFHTIFQTYLAESRKKDLDITPEYTKITKEGSAAAASPENPRIHPQRQSGLYYAEYHPIAGTPDRTVFFKVLQFLTHTEGTEIRLNTDETMYIINLTIQEAEEIARLTQSDAAANAFEKSVCCIGASICQQGLRDSHGMLTRLVHQLRKDGVLTDVLPQIHISGCPSSCGTHQIGSLGFRGAAKKTAAGMKPAFAVFTGGAYKATQESLGEQAGVITEDAIPAFLTALCHVLEDSGQSFTDWHAGHAEEFTVLLSQFE</sequence>
<keyword evidence="5" id="KW-0408">Iron</keyword>
<comment type="caution">
    <text evidence="9">The sequence shown here is derived from an EMBL/GenBank/DDBJ whole genome shotgun (WGS) entry which is preliminary data.</text>
</comment>
<evidence type="ECO:0000313" key="10">
    <source>
        <dbReference type="Proteomes" id="UP000036503"/>
    </source>
</evidence>
<name>A0A0J6WZS2_9FIRM</name>
<protein>
    <recommendedName>
        <fullName evidence="11">Ferredoxin--nitrite reductase</fullName>
    </recommendedName>
</protein>
<dbReference type="PANTHER" id="PTHR32439:SF9">
    <property type="entry name" value="BLR3264 PROTEIN"/>
    <property type="match status" value="1"/>
</dbReference>
<reference evidence="9 10" key="1">
    <citation type="submission" date="2015-06" db="EMBL/GenBank/DDBJ databases">
        <title>Draft genome sequence of beer spoilage bacterium Megasphaera cerevisiae type strain 20462.</title>
        <authorList>
            <person name="Kutumbaka K."/>
            <person name="Pasmowitz J."/>
            <person name="Mategko J."/>
            <person name="Reyes D."/>
            <person name="Friedrich A."/>
            <person name="Han S."/>
            <person name="Martens-Habbena W."/>
            <person name="Neal-McKinney J."/>
            <person name="Janagama H.K."/>
            <person name="Nadala C."/>
            <person name="Samadpour M."/>
        </authorList>
    </citation>
    <scope>NUCLEOTIDE SEQUENCE [LARGE SCALE GENOMIC DNA]</scope>
    <source>
        <strain evidence="9 10">DSM 20462</strain>
    </source>
</reference>
<dbReference type="Proteomes" id="UP000036503">
    <property type="component" value="Unassembled WGS sequence"/>
</dbReference>
<feature type="domain" description="Nitrite/Sulfite reductase ferredoxin-like" evidence="8">
    <location>
        <begin position="54"/>
        <end position="109"/>
    </location>
</feature>
<dbReference type="GO" id="GO:0016491">
    <property type="term" value="F:oxidoreductase activity"/>
    <property type="evidence" value="ECO:0007669"/>
    <property type="project" value="UniProtKB-KW"/>
</dbReference>
<dbReference type="AlphaFoldDB" id="A0A0J6WZS2"/>
<dbReference type="SUPFAM" id="SSF55124">
    <property type="entry name" value="Nitrite/Sulfite reductase N-terminal domain-like"/>
    <property type="match status" value="1"/>
</dbReference>
<proteinExistence type="predicted"/>
<keyword evidence="1" id="KW-0004">4Fe-4S</keyword>
<evidence type="ECO:0000256" key="2">
    <source>
        <dbReference type="ARBA" id="ARBA00022617"/>
    </source>
</evidence>
<dbReference type="PATRIC" id="fig|1122219.3.peg.2502"/>
<evidence type="ECO:0000256" key="3">
    <source>
        <dbReference type="ARBA" id="ARBA00022723"/>
    </source>
</evidence>
<dbReference type="EMBL" id="LEKT01000006">
    <property type="protein sequence ID" value="KMO87392.1"/>
    <property type="molecule type" value="Genomic_DNA"/>
</dbReference>
<keyword evidence="6" id="KW-0411">Iron-sulfur</keyword>
<dbReference type="InterPro" id="IPR006067">
    <property type="entry name" value="NO2/SO3_Rdtase_4Fe4S_dom"/>
</dbReference>
<accession>A0A0J6WZS2</accession>
<dbReference type="InterPro" id="IPR005117">
    <property type="entry name" value="NiRdtase/SiRdtase_haem-b_fer"/>
</dbReference>
<evidence type="ECO:0000259" key="7">
    <source>
        <dbReference type="Pfam" id="PF01077"/>
    </source>
</evidence>
<gene>
    <name evidence="9" type="ORF">AB840_03120</name>
</gene>
<dbReference type="Gene3D" id="3.90.480.10">
    <property type="entry name" value="Sulfite Reductase Hemoprotein,Domain 2"/>
    <property type="match status" value="1"/>
</dbReference>
<dbReference type="GO" id="GO:0046872">
    <property type="term" value="F:metal ion binding"/>
    <property type="evidence" value="ECO:0007669"/>
    <property type="project" value="UniProtKB-KW"/>
</dbReference>
<dbReference type="STRING" id="39029.BSR42_00420"/>
<dbReference type="GO" id="GO:0051539">
    <property type="term" value="F:4 iron, 4 sulfur cluster binding"/>
    <property type="evidence" value="ECO:0007669"/>
    <property type="project" value="UniProtKB-KW"/>
</dbReference>
<keyword evidence="2" id="KW-0349">Heme</keyword>
<dbReference type="SUPFAM" id="SSF56014">
    <property type="entry name" value="Nitrite and sulphite reductase 4Fe-4S domain-like"/>
    <property type="match status" value="2"/>
</dbReference>
<evidence type="ECO:0000313" key="9">
    <source>
        <dbReference type="EMBL" id="KMO87392.1"/>
    </source>
</evidence>
<dbReference type="Pfam" id="PF01077">
    <property type="entry name" value="NIR_SIR"/>
    <property type="match status" value="1"/>
</dbReference>
<organism evidence="9 10">
    <name type="scientific">Megasphaera cerevisiae DSM 20462</name>
    <dbReference type="NCBI Taxonomy" id="1122219"/>
    <lineage>
        <taxon>Bacteria</taxon>
        <taxon>Bacillati</taxon>
        <taxon>Bacillota</taxon>
        <taxon>Negativicutes</taxon>
        <taxon>Veillonellales</taxon>
        <taxon>Veillonellaceae</taxon>
        <taxon>Megasphaera</taxon>
    </lineage>
</organism>
<dbReference type="Pfam" id="PF03460">
    <property type="entry name" value="NIR_SIR_ferr"/>
    <property type="match status" value="1"/>
</dbReference>
<dbReference type="InterPro" id="IPR045854">
    <property type="entry name" value="NO2/SO3_Rdtase_4Fe4S_sf"/>
</dbReference>
<dbReference type="GO" id="GO:0020037">
    <property type="term" value="F:heme binding"/>
    <property type="evidence" value="ECO:0007669"/>
    <property type="project" value="InterPro"/>
</dbReference>
<evidence type="ECO:0000256" key="1">
    <source>
        <dbReference type="ARBA" id="ARBA00022485"/>
    </source>
</evidence>
<feature type="domain" description="Nitrite/sulphite reductase 4Fe-4S" evidence="7">
    <location>
        <begin position="122"/>
        <end position="271"/>
    </location>
</feature>
<keyword evidence="4" id="KW-0560">Oxidoreductase</keyword>
<dbReference type="InterPro" id="IPR036136">
    <property type="entry name" value="Nit/Sulf_reduc_fer-like_dom_sf"/>
</dbReference>
<dbReference type="RefSeq" id="WP_048513374.1">
    <property type="nucleotide sequence ID" value="NZ_FUXD01000002.1"/>
</dbReference>
<evidence type="ECO:0000256" key="4">
    <source>
        <dbReference type="ARBA" id="ARBA00023002"/>
    </source>
</evidence>
<evidence type="ECO:0000256" key="5">
    <source>
        <dbReference type="ARBA" id="ARBA00023004"/>
    </source>
</evidence>
<evidence type="ECO:0000259" key="8">
    <source>
        <dbReference type="Pfam" id="PF03460"/>
    </source>
</evidence>